<dbReference type="Pfam" id="PF23892">
    <property type="entry name" value="Ig_CycH"/>
    <property type="match status" value="1"/>
</dbReference>
<protein>
    <recommendedName>
        <fullName evidence="3">Cytochrome c-type biogenesis protein H Ig-like domain-containing protein</fullName>
    </recommendedName>
</protein>
<feature type="domain" description="Cytochrome c-type biogenesis protein H Ig-like" evidence="3">
    <location>
        <begin position="291"/>
        <end position="365"/>
    </location>
</feature>
<dbReference type="Gene3D" id="1.25.40.10">
    <property type="entry name" value="Tetratricopeptide repeat domain"/>
    <property type="match status" value="1"/>
</dbReference>
<dbReference type="NCBIfam" id="TIGR03142">
    <property type="entry name" value="cytochro_ccmI"/>
    <property type="match status" value="1"/>
</dbReference>
<evidence type="ECO:0000313" key="4">
    <source>
        <dbReference type="EMBL" id="SUZ48274.1"/>
    </source>
</evidence>
<dbReference type="SUPFAM" id="SSF48452">
    <property type="entry name" value="TPR-like"/>
    <property type="match status" value="1"/>
</dbReference>
<keyword evidence="2" id="KW-1133">Transmembrane helix</keyword>
<evidence type="ECO:0000256" key="1">
    <source>
        <dbReference type="ARBA" id="ARBA00022748"/>
    </source>
</evidence>
<sequence length="388" mass="42894">MGVALLAASAWVFFGVAYFRPKERWSDDDARKALYRDRLNEIETEMKSQVIETVDSAELREELGVALLADLEGRDDDGDERSSRLIGLSLAFVVVAASVALYLHWGDPSAVSIRNVGSVVTTTNSTRGELDEAVKRLNVRVKNRPHDHTSWYYLALAYFKAEQFSDAAEAFAMVQAPGDTPLIDVEVHWAQAAFLAAGGILDTDAQGIVDRIQTYRTDHPSVLELLTLDAVQRRQHERVVNYSDRALRQEIVGAQRDFFERALITARSQLSPARPHVNVFVDVRTVPKELSWLLVFARLENAGPPLAVVRRPLDGRDSFNVTLDDAVSMDPSRPISSVNNVYVVARVSVTGGANAHPGDMERLSEILIPNGATVRLSFADDPDVAESK</sequence>
<evidence type="ECO:0000259" key="3">
    <source>
        <dbReference type="Pfam" id="PF23892"/>
    </source>
</evidence>
<accession>A0A381N2K4</accession>
<name>A0A381N2K4_9ZZZZ</name>
<keyword evidence="2" id="KW-0472">Membrane</keyword>
<feature type="transmembrane region" description="Helical" evidence="2">
    <location>
        <begin position="85"/>
        <end position="105"/>
    </location>
</feature>
<keyword evidence="2" id="KW-0812">Transmembrane</keyword>
<keyword evidence="1" id="KW-0201">Cytochrome c-type biogenesis</keyword>
<dbReference type="GO" id="GO:0017004">
    <property type="term" value="P:cytochrome complex assembly"/>
    <property type="evidence" value="ECO:0007669"/>
    <property type="project" value="UniProtKB-KW"/>
</dbReference>
<organism evidence="4">
    <name type="scientific">marine metagenome</name>
    <dbReference type="NCBI Taxonomy" id="408172"/>
    <lineage>
        <taxon>unclassified sequences</taxon>
        <taxon>metagenomes</taxon>
        <taxon>ecological metagenomes</taxon>
    </lineage>
</organism>
<proteinExistence type="predicted"/>
<dbReference type="InterPro" id="IPR017560">
    <property type="entry name" value="Cyt_c_biogenesis_CcmI"/>
</dbReference>
<dbReference type="InterPro" id="IPR056412">
    <property type="entry name" value="Ig_CycH"/>
</dbReference>
<dbReference type="EMBL" id="UINC01000060">
    <property type="protein sequence ID" value="SUZ48274.1"/>
    <property type="molecule type" value="Genomic_DNA"/>
</dbReference>
<dbReference type="AlphaFoldDB" id="A0A381N2K4"/>
<gene>
    <name evidence="4" type="ORF">METZ01_LOCUS1128</name>
</gene>
<dbReference type="InterPro" id="IPR011990">
    <property type="entry name" value="TPR-like_helical_dom_sf"/>
</dbReference>
<reference evidence="4" key="1">
    <citation type="submission" date="2018-05" db="EMBL/GenBank/DDBJ databases">
        <authorList>
            <person name="Lanie J.A."/>
            <person name="Ng W.-L."/>
            <person name="Kazmierczak K.M."/>
            <person name="Andrzejewski T.M."/>
            <person name="Davidsen T.M."/>
            <person name="Wayne K.J."/>
            <person name="Tettelin H."/>
            <person name="Glass J.I."/>
            <person name="Rusch D."/>
            <person name="Podicherti R."/>
            <person name="Tsui H.-C.T."/>
            <person name="Winkler M.E."/>
        </authorList>
    </citation>
    <scope>NUCLEOTIDE SEQUENCE</scope>
</reference>
<evidence type="ECO:0000256" key="2">
    <source>
        <dbReference type="SAM" id="Phobius"/>
    </source>
</evidence>